<evidence type="ECO:0000313" key="2">
    <source>
        <dbReference type="EMBL" id="RMC18774.1"/>
    </source>
</evidence>
<accession>A0A3M0L4G8</accession>
<keyword evidence="3" id="KW-1185">Reference proteome</keyword>
<organism evidence="2 3">
    <name type="scientific">Hirundo rustica rustica</name>
    <dbReference type="NCBI Taxonomy" id="333673"/>
    <lineage>
        <taxon>Eukaryota</taxon>
        <taxon>Metazoa</taxon>
        <taxon>Chordata</taxon>
        <taxon>Craniata</taxon>
        <taxon>Vertebrata</taxon>
        <taxon>Euteleostomi</taxon>
        <taxon>Archelosauria</taxon>
        <taxon>Archosauria</taxon>
        <taxon>Dinosauria</taxon>
        <taxon>Saurischia</taxon>
        <taxon>Theropoda</taxon>
        <taxon>Coelurosauria</taxon>
        <taxon>Aves</taxon>
        <taxon>Neognathae</taxon>
        <taxon>Neoaves</taxon>
        <taxon>Telluraves</taxon>
        <taxon>Australaves</taxon>
        <taxon>Passeriformes</taxon>
        <taxon>Sylvioidea</taxon>
        <taxon>Hirundinidae</taxon>
        <taxon>Hirundo</taxon>
    </lineage>
</organism>
<name>A0A3M0L4G8_HIRRU</name>
<comment type="caution">
    <text evidence="2">The sequence shown here is derived from an EMBL/GenBank/DDBJ whole genome shotgun (WGS) entry which is preliminary data.</text>
</comment>
<evidence type="ECO:0000256" key="1">
    <source>
        <dbReference type="SAM" id="MobiDB-lite"/>
    </source>
</evidence>
<feature type="compositionally biased region" description="Basic and acidic residues" evidence="1">
    <location>
        <begin position="212"/>
        <end position="292"/>
    </location>
</feature>
<reference evidence="2 3" key="1">
    <citation type="submission" date="2018-07" db="EMBL/GenBank/DDBJ databases">
        <title>A high quality draft genome assembly of the barn swallow (H. rustica rustica).</title>
        <authorList>
            <person name="Formenti G."/>
            <person name="Chiara M."/>
            <person name="Poveda L."/>
            <person name="Francoijs K.-J."/>
            <person name="Bonisoli-Alquati A."/>
            <person name="Canova L."/>
            <person name="Gianfranceschi L."/>
            <person name="Horner D.S."/>
            <person name="Saino N."/>
        </authorList>
    </citation>
    <scope>NUCLEOTIDE SEQUENCE [LARGE SCALE GENOMIC DNA]</scope>
    <source>
        <strain evidence="2">Chelidonia</strain>
        <tissue evidence="2">Blood</tissue>
    </source>
</reference>
<protein>
    <submittedName>
        <fullName evidence="2">Uncharacterized protein</fullName>
    </submittedName>
</protein>
<dbReference type="EMBL" id="QRBI01000096">
    <property type="protein sequence ID" value="RMC18774.1"/>
    <property type="molecule type" value="Genomic_DNA"/>
</dbReference>
<gene>
    <name evidence="2" type="ORF">DUI87_04670</name>
</gene>
<sequence>MIYEIRVGFLAVIKKVQLKLDQKYMNHSYSASCNASVAASSMEHPPDVFSITAWPRRFFFADNPRGSYQLEMTEVIKSSSLINSSVREVCSTGRLWDVNLNPIIHGSVTYQVVKGQRNTGGTSSATQAESKADTNLGSTKGVVFPNAFLLIIDLLFINTQLWLLKEQITYSVRNAVFNNNPYDEVGIKINPKIIFMSGPSYILNVIGRERGEERRERGEERRGEEREERRGEERRGEERRGEREERRGEERRGEERRGEERRGEERRGEERRGEERRGEERRGEERRGERDNIFPVQNTAWGNKQPLK</sequence>
<proteinExistence type="predicted"/>
<feature type="region of interest" description="Disordered" evidence="1">
    <location>
        <begin position="212"/>
        <end position="308"/>
    </location>
</feature>
<dbReference type="Proteomes" id="UP000269221">
    <property type="component" value="Unassembled WGS sequence"/>
</dbReference>
<evidence type="ECO:0000313" key="3">
    <source>
        <dbReference type="Proteomes" id="UP000269221"/>
    </source>
</evidence>
<dbReference type="AlphaFoldDB" id="A0A3M0L4G8"/>